<reference evidence="1" key="2">
    <citation type="submission" date="2024-02" db="EMBL/GenBank/DDBJ databases">
        <authorList>
            <person name="Prathaban M."/>
            <person name="Mythili R."/>
            <person name="Sharmila Devi N."/>
            <person name="Sobanaa M."/>
            <person name="Prathiviraj R."/>
            <person name="Selvin J."/>
        </authorList>
    </citation>
    <scope>NUCLEOTIDE SEQUENCE</scope>
    <source>
        <strain evidence="1">MP1014</strain>
    </source>
</reference>
<evidence type="ECO:0000313" key="1">
    <source>
        <dbReference type="EMBL" id="MEG3615574.1"/>
    </source>
</evidence>
<name>A0ABU7Z7T7_9MICO</name>
<gene>
    <name evidence="1" type="ORF">V5O49_10615</name>
</gene>
<dbReference type="Proteomes" id="UP001310387">
    <property type="component" value="Unassembled WGS sequence"/>
</dbReference>
<proteinExistence type="predicted"/>
<dbReference type="RefSeq" id="WP_332902213.1">
    <property type="nucleotide sequence ID" value="NZ_JBAGLP010000118.1"/>
</dbReference>
<accession>A0ABU7Z7T7</accession>
<comment type="caution">
    <text evidence="1">The sequence shown here is derived from an EMBL/GenBank/DDBJ whole genome shotgun (WGS) entry which is preliminary data.</text>
</comment>
<keyword evidence="2" id="KW-1185">Reference proteome</keyword>
<evidence type="ECO:0000313" key="2">
    <source>
        <dbReference type="Proteomes" id="UP001310387"/>
    </source>
</evidence>
<organism evidence="1 2">
    <name type="scientific">Isoptericola haloaureus</name>
    <dbReference type="NCBI Taxonomy" id="1542902"/>
    <lineage>
        <taxon>Bacteria</taxon>
        <taxon>Bacillati</taxon>
        <taxon>Actinomycetota</taxon>
        <taxon>Actinomycetes</taxon>
        <taxon>Micrococcales</taxon>
        <taxon>Promicromonosporaceae</taxon>
        <taxon>Isoptericola</taxon>
    </lineage>
</organism>
<dbReference type="EMBL" id="JBAGLP010000118">
    <property type="protein sequence ID" value="MEG3615574.1"/>
    <property type="molecule type" value="Genomic_DNA"/>
</dbReference>
<protein>
    <submittedName>
        <fullName evidence="1">Uncharacterized protein</fullName>
    </submittedName>
</protein>
<sequence length="163" mass="18438">MTGTPDPQIGDRYGKWTVVGDVIRLKGRKHAQVRCECGIERNVQVGHLKAGESTQCRQCSGLWVRLPDDAVTYDAMHQRLRKELGSASEHECYDCGRPAQQWSYAYYSGDRERLELRNGCLLRYSIDPDDYYARCVACHIKYDVEITAEVGKPVLPDQVALAA</sequence>
<reference evidence="1" key="1">
    <citation type="journal article" date="2024" name="Antonie Van Leeuwenhoek">
        <title>Isoptericola haloaureus sp. nov., a dimorphic actinobacterium isolated from mangrove sediments of southeast India, implicating biosaline agricultural significance through nitrogen fixation and salt tolerance genes.</title>
        <authorList>
            <person name="Prathaban M."/>
            <person name="Prathiviraj R."/>
            <person name="Ravichandran M."/>
            <person name="Natarajan S.D."/>
            <person name="Sobanaa M."/>
            <person name="Hari Krishna Kumar S."/>
            <person name="Chandrasekar V."/>
            <person name="Selvin J."/>
        </authorList>
    </citation>
    <scope>NUCLEOTIDE SEQUENCE</scope>
    <source>
        <strain evidence="1">MP1014</strain>
    </source>
</reference>